<dbReference type="GO" id="GO:0016746">
    <property type="term" value="F:acyltransferase activity"/>
    <property type="evidence" value="ECO:0007669"/>
    <property type="project" value="UniProtKB-KW"/>
</dbReference>
<keyword evidence="4" id="KW-0812">Transmembrane</keyword>
<dbReference type="Pfam" id="PF16076">
    <property type="entry name" value="Acyltransf_C"/>
    <property type="match status" value="1"/>
</dbReference>
<feature type="transmembrane region" description="Helical" evidence="4">
    <location>
        <begin position="391"/>
        <end position="413"/>
    </location>
</feature>
<keyword evidence="3" id="KW-0012">Acyltransferase</keyword>
<evidence type="ECO:0000256" key="4">
    <source>
        <dbReference type="SAM" id="Phobius"/>
    </source>
</evidence>
<feature type="domain" description="Phospholipid/glycerol acyltransferase" evidence="5">
    <location>
        <begin position="140"/>
        <end position="273"/>
    </location>
</feature>
<keyword evidence="7" id="KW-1185">Reference proteome</keyword>
<organism evidence="6 7">
    <name type="scientific">Anthostomella pinea</name>
    <dbReference type="NCBI Taxonomy" id="933095"/>
    <lineage>
        <taxon>Eukaryota</taxon>
        <taxon>Fungi</taxon>
        <taxon>Dikarya</taxon>
        <taxon>Ascomycota</taxon>
        <taxon>Pezizomycotina</taxon>
        <taxon>Sordariomycetes</taxon>
        <taxon>Xylariomycetidae</taxon>
        <taxon>Xylariales</taxon>
        <taxon>Xylariaceae</taxon>
        <taxon>Anthostomella</taxon>
    </lineage>
</organism>
<keyword evidence="4" id="KW-1133">Transmembrane helix</keyword>
<dbReference type="GO" id="GO:0036149">
    <property type="term" value="P:phosphatidylinositol acyl-chain remodeling"/>
    <property type="evidence" value="ECO:0007669"/>
    <property type="project" value="TreeGrafter"/>
</dbReference>
<dbReference type="EMBL" id="CAUWAG010000016">
    <property type="protein sequence ID" value="CAJ2510530.1"/>
    <property type="molecule type" value="Genomic_DNA"/>
</dbReference>
<gene>
    <name evidence="6" type="ORF">KHLLAP_LOCUS10998</name>
</gene>
<sequence length="416" mass="47700">MATGELRHRPPATKQVVPEPNLTAGIANPALDPNIAHPGGRAKYGRFRARLRALSVSMYFACSCVVIHLTQIIGIPIYLVDHDFYYSYISLTKASFGLLITTMTQWWAPTLIRISGDASVAGQLSLTPDGRVECAFPERMVMIANHQIYTDWLYLWWVGYTNSPQMHGHIYIILKESLKRIPVLGPACMLYGFIFMSRKMAVDQPRLAHRLGKLKTRHTDPSGKQFLNPMWLLLFPEGTNLSGNGRNKSAKWAEKSGLKDMQHQMLPRSAGMFFCLNELKGTVGYVYDCTVAYEGIPRGKYGEQYFTLSSTYFQGRPPKSVNFYWRRFALDDMPLDSQMEFDKWLRERWYEKDALLEQYVSTGRFPANGAGIKGHIETEVRTRYWWEFGKIFIMLGSFGMLLNLMLKMARYFVRGV</sequence>
<protein>
    <submittedName>
        <fullName evidence="6">Uu.00g133390.m01.CDS01</fullName>
    </submittedName>
</protein>
<evidence type="ECO:0000313" key="6">
    <source>
        <dbReference type="EMBL" id="CAJ2510530.1"/>
    </source>
</evidence>
<comment type="similarity">
    <text evidence="1">Belongs to the 1-acyl-sn-glycerol-3-phosphate acyltransferase family.</text>
</comment>
<name>A0AAI8VTV4_9PEZI</name>
<accession>A0AAI8VTV4</accession>
<dbReference type="GO" id="GO:0005783">
    <property type="term" value="C:endoplasmic reticulum"/>
    <property type="evidence" value="ECO:0007669"/>
    <property type="project" value="TreeGrafter"/>
</dbReference>
<dbReference type="InterPro" id="IPR032098">
    <property type="entry name" value="Acyltransf_C"/>
</dbReference>
<dbReference type="SUPFAM" id="SSF69593">
    <property type="entry name" value="Glycerol-3-phosphate (1)-acyltransferase"/>
    <property type="match status" value="1"/>
</dbReference>
<dbReference type="Pfam" id="PF01553">
    <property type="entry name" value="Acyltransferase"/>
    <property type="match status" value="1"/>
</dbReference>
<evidence type="ECO:0000256" key="2">
    <source>
        <dbReference type="ARBA" id="ARBA00022679"/>
    </source>
</evidence>
<dbReference type="PANTHER" id="PTHR10983">
    <property type="entry name" value="1-ACYLGLYCEROL-3-PHOSPHATE ACYLTRANSFERASE-RELATED"/>
    <property type="match status" value="1"/>
</dbReference>
<proteinExistence type="inferred from homology"/>
<dbReference type="CDD" id="cd07990">
    <property type="entry name" value="LPLAT_LCLAT1-like"/>
    <property type="match status" value="1"/>
</dbReference>
<evidence type="ECO:0000256" key="3">
    <source>
        <dbReference type="ARBA" id="ARBA00023315"/>
    </source>
</evidence>
<evidence type="ECO:0000259" key="5">
    <source>
        <dbReference type="SMART" id="SM00563"/>
    </source>
</evidence>
<evidence type="ECO:0000256" key="1">
    <source>
        <dbReference type="ARBA" id="ARBA00008655"/>
    </source>
</evidence>
<comment type="caution">
    <text evidence="6">The sequence shown here is derived from an EMBL/GenBank/DDBJ whole genome shotgun (WGS) entry which is preliminary data.</text>
</comment>
<feature type="transmembrane region" description="Helical" evidence="4">
    <location>
        <begin position="56"/>
        <end position="79"/>
    </location>
</feature>
<evidence type="ECO:0000313" key="7">
    <source>
        <dbReference type="Proteomes" id="UP001295740"/>
    </source>
</evidence>
<dbReference type="AlphaFoldDB" id="A0AAI8VTV4"/>
<keyword evidence="4" id="KW-0472">Membrane</keyword>
<dbReference type="PANTHER" id="PTHR10983:SF16">
    <property type="entry name" value="LYSOCARDIOLIPIN ACYLTRANSFERASE 1"/>
    <property type="match status" value="1"/>
</dbReference>
<keyword evidence="2" id="KW-0808">Transferase</keyword>
<reference evidence="6" key="1">
    <citation type="submission" date="2023-10" db="EMBL/GenBank/DDBJ databases">
        <authorList>
            <person name="Hackl T."/>
        </authorList>
    </citation>
    <scope>NUCLEOTIDE SEQUENCE</scope>
</reference>
<dbReference type="InterPro" id="IPR002123">
    <property type="entry name" value="Plipid/glycerol_acylTrfase"/>
</dbReference>
<dbReference type="Proteomes" id="UP001295740">
    <property type="component" value="Unassembled WGS sequence"/>
</dbReference>
<dbReference type="SMART" id="SM00563">
    <property type="entry name" value="PlsC"/>
    <property type="match status" value="1"/>
</dbReference>